<dbReference type="GO" id="GO:0005783">
    <property type="term" value="C:endoplasmic reticulum"/>
    <property type="evidence" value="ECO:0007669"/>
    <property type="project" value="TreeGrafter"/>
</dbReference>
<feature type="domain" description="Phospholipid/glycerol acyltransferase" evidence="4">
    <location>
        <begin position="106"/>
        <end position="234"/>
    </location>
</feature>
<protein>
    <submittedName>
        <fullName evidence="5">Putative acyltransferase</fullName>
    </submittedName>
</protein>
<accession>G0TTG1</accession>
<evidence type="ECO:0000256" key="1">
    <source>
        <dbReference type="ARBA" id="ARBA00022679"/>
    </source>
</evidence>
<feature type="transmembrane region" description="Helical" evidence="3">
    <location>
        <begin position="67"/>
        <end position="85"/>
    </location>
</feature>
<dbReference type="Pfam" id="PF01553">
    <property type="entry name" value="Acyltransferase"/>
    <property type="match status" value="1"/>
</dbReference>
<dbReference type="EMBL" id="HE573019">
    <property type="protein sequence ID" value="CCC47242.1"/>
    <property type="molecule type" value="Genomic_DNA"/>
</dbReference>
<evidence type="ECO:0000256" key="2">
    <source>
        <dbReference type="ARBA" id="ARBA00023315"/>
    </source>
</evidence>
<organism evidence="5">
    <name type="scientific">Trypanosoma vivax (strain Y486)</name>
    <dbReference type="NCBI Taxonomy" id="1055687"/>
    <lineage>
        <taxon>Eukaryota</taxon>
        <taxon>Discoba</taxon>
        <taxon>Euglenozoa</taxon>
        <taxon>Kinetoplastea</taxon>
        <taxon>Metakinetoplastina</taxon>
        <taxon>Trypanosomatida</taxon>
        <taxon>Trypanosomatidae</taxon>
        <taxon>Trypanosoma</taxon>
        <taxon>Duttonella</taxon>
    </lineage>
</organism>
<keyword evidence="1 5" id="KW-0808">Transferase</keyword>
<dbReference type="InterPro" id="IPR002123">
    <property type="entry name" value="Plipid/glycerol_acylTrfase"/>
</dbReference>
<evidence type="ECO:0000259" key="4">
    <source>
        <dbReference type="SMART" id="SM00563"/>
    </source>
</evidence>
<keyword evidence="3" id="KW-0472">Membrane</keyword>
<gene>
    <name evidence="5" type="ORF">TVY486_0304150</name>
</gene>
<dbReference type="SUPFAM" id="SSF69593">
    <property type="entry name" value="Glycerol-3-phosphate (1)-acyltransferase"/>
    <property type="match status" value="1"/>
</dbReference>
<dbReference type="PANTHER" id="PTHR10434">
    <property type="entry name" value="1-ACYL-SN-GLYCEROL-3-PHOSPHATE ACYLTRANSFERASE"/>
    <property type="match status" value="1"/>
</dbReference>
<dbReference type="OMA" id="AICSCHC"/>
<keyword evidence="3" id="KW-0812">Transmembrane</keyword>
<dbReference type="CDD" id="cd07989">
    <property type="entry name" value="LPLAT_AGPAT-like"/>
    <property type="match status" value="1"/>
</dbReference>
<proteinExistence type="predicted"/>
<dbReference type="GO" id="GO:0003841">
    <property type="term" value="F:1-acylglycerol-3-phosphate O-acyltransferase activity"/>
    <property type="evidence" value="ECO:0007669"/>
    <property type="project" value="TreeGrafter"/>
</dbReference>
<dbReference type="SMART" id="SM00563">
    <property type="entry name" value="PlsC"/>
    <property type="match status" value="1"/>
</dbReference>
<keyword evidence="2 5" id="KW-0012">Acyltransferase</keyword>
<reference evidence="5" key="1">
    <citation type="journal article" date="2012" name="Proc. Natl. Acad. Sci. U.S.A.">
        <title>Antigenic diversity is generated by distinct evolutionary mechanisms in African trypanosome species.</title>
        <authorList>
            <person name="Jackson A.P."/>
            <person name="Berry A."/>
            <person name="Aslett M."/>
            <person name="Allison H.C."/>
            <person name="Burton P."/>
            <person name="Vavrova-Anderson J."/>
            <person name="Brown R."/>
            <person name="Browne H."/>
            <person name="Corton N."/>
            <person name="Hauser H."/>
            <person name="Gamble J."/>
            <person name="Gilderthorp R."/>
            <person name="Marcello L."/>
            <person name="McQuillan J."/>
            <person name="Otto T.D."/>
            <person name="Quail M.A."/>
            <person name="Sanders M.J."/>
            <person name="van Tonder A."/>
            <person name="Ginger M.L."/>
            <person name="Field M.C."/>
            <person name="Barry J.D."/>
            <person name="Hertz-Fowler C."/>
            <person name="Berriman M."/>
        </authorList>
    </citation>
    <scope>NUCLEOTIDE SEQUENCE</scope>
    <source>
        <strain evidence="5">Y486</strain>
    </source>
</reference>
<name>G0TTG1_TRYVY</name>
<dbReference type="PANTHER" id="PTHR10434:SF48">
    <property type="entry name" value="PUTATIVE-RELATED"/>
    <property type="match status" value="1"/>
</dbReference>
<dbReference type="VEuPathDB" id="TriTrypDB:TvY486_0304150"/>
<sequence>MSLALLLIAALFAAFMVLLRLRWCPTIVMRIWFSMCILLVIVPAYIVCGAVNAAAKMNWMSKRRSESISCVVSYLLLGKVLLTLSPHIRVKVMKQSLGIKDFQDGGVMCACHTSFFDTLLFLSLASLQYMHRAKALAKSALWKVPLLGTVVEACGHLPVYFTSPDVDSFGVDKEKQAVISVITDEFLTSQGNLCIFPEGVMNRTPEVLRDFRFGTFNLILRHGARVYYMAHCGCDRVWPPSLKGLPGFPADIYVYFGSYEYAKDTTAKELAAGLRQVMQKHLDNMIEQRRLDAGHGPSKTA</sequence>
<evidence type="ECO:0000313" key="5">
    <source>
        <dbReference type="EMBL" id="CCC47242.1"/>
    </source>
</evidence>
<evidence type="ECO:0000256" key="3">
    <source>
        <dbReference type="SAM" id="Phobius"/>
    </source>
</evidence>
<feature type="transmembrane region" description="Helical" evidence="3">
    <location>
        <begin position="31"/>
        <end position="55"/>
    </location>
</feature>
<dbReference type="AlphaFoldDB" id="G0TTG1"/>
<keyword evidence="3" id="KW-1133">Transmembrane helix</keyword>
<dbReference type="GO" id="GO:0006654">
    <property type="term" value="P:phosphatidic acid biosynthetic process"/>
    <property type="evidence" value="ECO:0007669"/>
    <property type="project" value="TreeGrafter"/>
</dbReference>